<name>A0A921GJM7_9ACTN</name>
<feature type="domain" description="SIS" evidence="2">
    <location>
        <begin position="26"/>
        <end position="165"/>
    </location>
</feature>
<evidence type="ECO:0000313" key="3">
    <source>
        <dbReference type="EMBL" id="HJF46363.1"/>
    </source>
</evidence>
<dbReference type="GO" id="GO:0097367">
    <property type="term" value="F:carbohydrate derivative binding"/>
    <property type="evidence" value="ECO:0007669"/>
    <property type="project" value="InterPro"/>
</dbReference>
<dbReference type="NCBIfam" id="TIGR03127">
    <property type="entry name" value="RuMP_HxlB"/>
    <property type="match status" value="1"/>
</dbReference>
<dbReference type="PROSITE" id="PS51464">
    <property type="entry name" value="SIS"/>
    <property type="match status" value="1"/>
</dbReference>
<proteinExistence type="inferred from homology"/>
<dbReference type="SUPFAM" id="SSF53697">
    <property type="entry name" value="SIS domain"/>
    <property type="match status" value="1"/>
</dbReference>
<dbReference type="InterPro" id="IPR046348">
    <property type="entry name" value="SIS_dom_sf"/>
</dbReference>
<dbReference type="EMBL" id="DYWQ01000173">
    <property type="protein sequence ID" value="HJF46363.1"/>
    <property type="molecule type" value="Genomic_DNA"/>
</dbReference>
<dbReference type="RefSeq" id="WP_274959841.1">
    <property type="nucleotide sequence ID" value="NZ_DYWQ01000173.1"/>
</dbReference>
<dbReference type="Pfam" id="PF01380">
    <property type="entry name" value="SIS"/>
    <property type="match status" value="1"/>
</dbReference>
<reference evidence="3" key="1">
    <citation type="journal article" date="2021" name="PeerJ">
        <title>Extensive microbial diversity within the chicken gut microbiome revealed by metagenomics and culture.</title>
        <authorList>
            <person name="Gilroy R."/>
            <person name="Ravi A."/>
            <person name="Getino M."/>
            <person name="Pursley I."/>
            <person name="Horton D.L."/>
            <person name="Alikhan N.F."/>
            <person name="Baker D."/>
            <person name="Gharbi K."/>
            <person name="Hall N."/>
            <person name="Watson M."/>
            <person name="Adriaenssens E.M."/>
            <person name="Foster-Nyarko E."/>
            <person name="Jarju S."/>
            <person name="Secka A."/>
            <person name="Antonio M."/>
            <person name="Oren A."/>
            <person name="Chaudhuri R.R."/>
            <person name="La Ragione R."/>
            <person name="Hildebrand F."/>
            <person name="Pallen M.J."/>
        </authorList>
    </citation>
    <scope>NUCLEOTIDE SEQUENCE</scope>
    <source>
        <strain evidence="3">CHK124-7917</strain>
    </source>
</reference>
<sequence length="178" mass="18193">MARTRVVLDELSRAVEGVDSAQIAAFADEVLRAGHIYVTGAGRSGLMVRALANRLMHLGLSVSVVGEVTAPHTKAGDLLVVGSGSGETASLANQAAQAKSCEMRLALVTASPLSTIGGLADVTVVIPAQAKGGAGSAQPMASTFEEASLLIYDALVLELMERTGQDAAELAARHANIE</sequence>
<dbReference type="AlphaFoldDB" id="A0A921GJM7"/>
<comment type="caution">
    <text evidence="3">The sequence shown here is derived from an EMBL/GenBank/DDBJ whole genome shotgun (WGS) entry which is preliminary data.</text>
</comment>
<reference evidence="3" key="2">
    <citation type="submission" date="2021-09" db="EMBL/GenBank/DDBJ databases">
        <authorList>
            <person name="Gilroy R."/>
        </authorList>
    </citation>
    <scope>NUCLEOTIDE SEQUENCE</scope>
    <source>
        <strain evidence="3">CHK124-7917</strain>
    </source>
</reference>
<protein>
    <submittedName>
        <fullName evidence="3">SIS domain-containing protein</fullName>
    </submittedName>
</protein>
<organism evidence="3 4">
    <name type="scientific">Thermophilibacter provencensis</name>
    <dbReference type="NCBI Taxonomy" id="1852386"/>
    <lineage>
        <taxon>Bacteria</taxon>
        <taxon>Bacillati</taxon>
        <taxon>Actinomycetota</taxon>
        <taxon>Coriobacteriia</taxon>
        <taxon>Coriobacteriales</taxon>
        <taxon>Atopobiaceae</taxon>
        <taxon>Thermophilibacter</taxon>
    </lineage>
</organism>
<gene>
    <name evidence="3" type="ORF">K8U72_11390</name>
</gene>
<evidence type="ECO:0000313" key="4">
    <source>
        <dbReference type="Proteomes" id="UP000697330"/>
    </source>
</evidence>
<dbReference type="CDD" id="cd05005">
    <property type="entry name" value="SIS_PHI"/>
    <property type="match status" value="1"/>
</dbReference>
<dbReference type="InterPro" id="IPR017552">
    <property type="entry name" value="PHI/rmpB"/>
</dbReference>
<accession>A0A921GJM7</accession>
<dbReference type="Gene3D" id="3.40.50.10490">
    <property type="entry name" value="Glucose-6-phosphate isomerase like protein, domain 1"/>
    <property type="match status" value="1"/>
</dbReference>
<dbReference type="PANTHER" id="PTHR43443">
    <property type="entry name" value="3-HEXULOSE-6-PHOSPHATE ISOMERASE"/>
    <property type="match status" value="1"/>
</dbReference>
<dbReference type="GO" id="GO:1901135">
    <property type="term" value="P:carbohydrate derivative metabolic process"/>
    <property type="evidence" value="ECO:0007669"/>
    <property type="project" value="InterPro"/>
</dbReference>
<evidence type="ECO:0000259" key="2">
    <source>
        <dbReference type="PROSITE" id="PS51464"/>
    </source>
</evidence>
<dbReference type="InterPro" id="IPR001347">
    <property type="entry name" value="SIS_dom"/>
</dbReference>
<dbReference type="GO" id="GO:0016853">
    <property type="term" value="F:isomerase activity"/>
    <property type="evidence" value="ECO:0007669"/>
    <property type="project" value="InterPro"/>
</dbReference>
<dbReference type="PANTHER" id="PTHR43443:SF1">
    <property type="entry name" value="3-HEXULOSE-6-PHOSPHATE ISOMERASE"/>
    <property type="match status" value="1"/>
</dbReference>
<dbReference type="Proteomes" id="UP000697330">
    <property type="component" value="Unassembled WGS sequence"/>
</dbReference>
<evidence type="ECO:0000256" key="1">
    <source>
        <dbReference type="ARBA" id="ARBA00009235"/>
    </source>
</evidence>
<comment type="similarity">
    <text evidence="1">Belongs to the SIS family. PHI subfamily.</text>
</comment>